<dbReference type="KEGG" id="cbar:PATL70BA_1284"/>
<evidence type="ECO:0000313" key="2">
    <source>
        <dbReference type="Proteomes" id="UP000279029"/>
    </source>
</evidence>
<sequence length="136" mass="16074">MIAEKLDAPLKEIMATFSELEFNNPKVLDAGELGVEANVEGTMIKVAIRRKNIYCELRGRRKSQHEWLFNHFRKLSCEDLLRKDYVFHPNCWKKENMTDDTNEVIRRIKLMIDLCRLNSINEITEEIGRLLELSDY</sequence>
<name>A0A3P7RWN1_9FIRM</name>
<evidence type="ECO:0000313" key="1">
    <source>
        <dbReference type="EMBL" id="VDN47166.1"/>
    </source>
</evidence>
<dbReference type="EMBL" id="LR130778">
    <property type="protein sequence ID" value="VDN47166.1"/>
    <property type="molecule type" value="Genomic_DNA"/>
</dbReference>
<reference evidence="1 2" key="1">
    <citation type="submission" date="2018-09" db="EMBL/GenBank/DDBJ databases">
        <authorList>
            <person name="Postec A."/>
        </authorList>
    </citation>
    <scope>NUCLEOTIDE SEQUENCE [LARGE SCALE GENOMIC DNA]</scope>
    <source>
        <strain evidence="1">70B-A</strain>
    </source>
</reference>
<organism evidence="1 2">
    <name type="scientific">Petrocella atlantisensis</name>
    <dbReference type="NCBI Taxonomy" id="2173034"/>
    <lineage>
        <taxon>Bacteria</taxon>
        <taxon>Bacillati</taxon>
        <taxon>Bacillota</taxon>
        <taxon>Clostridia</taxon>
        <taxon>Lachnospirales</taxon>
        <taxon>Vallitaleaceae</taxon>
        <taxon>Petrocella</taxon>
    </lineage>
</organism>
<gene>
    <name evidence="1" type="ORF">PATL70BA_1284</name>
</gene>
<keyword evidence="2" id="KW-1185">Reference proteome</keyword>
<dbReference type="RefSeq" id="WP_125136539.1">
    <property type="nucleotide sequence ID" value="NZ_LR130778.1"/>
</dbReference>
<accession>A0A3P7RWN1</accession>
<dbReference type="AlphaFoldDB" id="A0A3P7RWN1"/>
<protein>
    <submittedName>
        <fullName evidence="1">Uncharacterized protein</fullName>
    </submittedName>
</protein>
<dbReference type="Proteomes" id="UP000279029">
    <property type="component" value="Chromosome"/>
</dbReference>
<proteinExistence type="predicted"/>